<keyword evidence="1" id="KW-0443">Lipid metabolism</keyword>
<dbReference type="GO" id="GO:0102965">
    <property type="term" value="F:alcohol-forming long-chain fatty acyl-CoA reductase activity"/>
    <property type="evidence" value="ECO:0007669"/>
    <property type="project" value="UniProtKB-EC"/>
</dbReference>
<dbReference type="PANTHER" id="PTHR11011">
    <property type="entry name" value="MALE STERILITY PROTEIN 2-RELATED"/>
    <property type="match status" value="1"/>
</dbReference>
<name>A0A653DMY5_CALMS</name>
<keyword evidence="1" id="KW-0521">NADP</keyword>
<comment type="catalytic activity">
    <reaction evidence="1">
        <text>a long-chain fatty acyl-CoA + 2 NADPH + 2 H(+) = a long-chain primary fatty alcohol + 2 NADP(+) + CoA</text>
        <dbReference type="Rhea" id="RHEA:52716"/>
        <dbReference type="ChEBI" id="CHEBI:15378"/>
        <dbReference type="ChEBI" id="CHEBI:57287"/>
        <dbReference type="ChEBI" id="CHEBI:57783"/>
        <dbReference type="ChEBI" id="CHEBI:58349"/>
        <dbReference type="ChEBI" id="CHEBI:77396"/>
        <dbReference type="ChEBI" id="CHEBI:83139"/>
        <dbReference type="EC" id="1.2.1.84"/>
    </reaction>
</comment>
<sequence>MDLAFIEQEPEEPNITELTPIQAFYKDAHILITGGTGFLGKLLIEKLLRSCNELSKIYLLVRSKKRKDMPIRLKRQYPNFKQKIRGIAGDCTQPNLGLASEDRKLLQDNVSL</sequence>
<keyword evidence="1" id="KW-0560">Oxidoreductase</keyword>
<dbReference type="InterPro" id="IPR026055">
    <property type="entry name" value="FAR"/>
</dbReference>
<comment type="similarity">
    <text evidence="1">Belongs to the fatty acyl-CoA reductase family.</text>
</comment>
<dbReference type="GO" id="GO:0035336">
    <property type="term" value="P:long-chain fatty-acyl-CoA metabolic process"/>
    <property type="evidence" value="ECO:0007669"/>
    <property type="project" value="TreeGrafter"/>
</dbReference>
<evidence type="ECO:0000256" key="1">
    <source>
        <dbReference type="RuleBase" id="RU363097"/>
    </source>
</evidence>
<proteinExistence type="inferred from homology"/>
<dbReference type="Pfam" id="PF07993">
    <property type="entry name" value="NAD_binding_4"/>
    <property type="match status" value="1"/>
</dbReference>
<keyword evidence="1" id="KW-0444">Lipid biosynthesis</keyword>
<keyword evidence="4" id="KW-1185">Reference proteome</keyword>
<dbReference type="InterPro" id="IPR013120">
    <property type="entry name" value="FAR_NAD-bd"/>
</dbReference>
<dbReference type="GO" id="GO:0080019">
    <property type="term" value="F:alcohol-forming very long-chain fatty acyl-CoA reductase activity"/>
    <property type="evidence" value="ECO:0007669"/>
    <property type="project" value="InterPro"/>
</dbReference>
<dbReference type="PANTHER" id="PTHR11011:SF60">
    <property type="entry name" value="FATTY ACYL-COA REDUCTASE-RELATED"/>
    <property type="match status" value="1"/>
</dbReference>
<feature type="non-terminal residue" evidence="3">
    <location>
        <position position="112"/>
    </location>
</feature>
<dbReference type="EC" id="1.2.1.84" evidence="1"/>
<dbReference type="AlphaFoldDB" id="A0A653DMY5"/>
<evidence type="ECO:0000313" key="4">
    <source>
        <dbReference type="Proteomes" id="UP000410492"/>
    </source>
</evidence>
<feature type="domain" description="Thioester reductase (TE)" evidence="2">
    <location>
        <begin position="32"/>
        <end position="111"/>
    </location>
</feature>
<evidence type="ECO:0000313" key="3">
    <source>
        <dbReference type="EMBL" id="VEN61187.1"/>
    </source>
</evidence>
<dbReference type="InterPro" id="IPR036291">
    <property type="entry name" value="NAD(P)-bd_dom_sf"/>
</dbReference>
<evidence type="ECO:0000259" key="2">
    <source>
        <dbReference type="Pfam" id="PF07993"/>
    </source>
</evidence>
<dbReference type="Proteomes" id="UP000410492">
    <property type="component" value="Unassembled WGS sequence"/>
</dbReference>
<dbReference type="EMBL" id="CAACVG010013040">
    <property type="protein sequence ID" value="VEN61187.1"/>
    <property type="molecule type" value="Genomic_DNA"/>
</dbReference>
<dbReference type="Gene3D" id="3.40.50.720">
    <property type="entry name" value="NAD(P)-binding Rossmann-like Domain"/>
    <property type="match status" value="1"/>
</dbReference>
<accession>A0A653DMY5</accession>
<organism evidence="3 4">
    <name type="scientific">Callosobruchus maculatus</name>
    <name type="common">Southern cowpea weevil</name>
    <name type="synonym">Pulse bruchid</name>
    <dbReference type="NCBI Taxonomy" id="64391"/>
    <lineage>
        <taxon>Eukaryota</taxon>
        <taxon>Metazoa</taxon>
        <taxon>Ecdysozoa</taxon>
        <taxon>Arthropoda</taxon>
        <taxon>Hexapoda</taxon>
        <taxon>Insecta</taxon>
        <taxon>Pterygota</taxon>
        <taxon>Neoptera</taxon>
        <taxon>Endopterygota</taxon>
        <taxon>Coleoptera</taxon>
        <taxon>Polyphaga</taxon>
        <taxon>Cucujiformia</taxon>
        <taxon>Chrysomeloidea</taxon>
        <taxon>Chrysomelidae</taxon>
        <taxon>Bruchinae</taxon>
        <taxon>Bruchini</taxon>
        <taxon>Callosobruchus</taxon>
    </lineage>
</organism>
<dbReference type="GO" id="GO:0005777">
    <property type="term" value="C:peroxisome"/>
    <property type="evidence" value="ECO:0007669"/>
    <property type="project" value="TreeGrafter"/>
</dbReference>
<dbReference type="OrthoDB" id="8195591at2759"/>
<protein>
    <recommendedName>
        <fullName evidence="1">Fatty acyl-CoA reductase</fullName>
        <ecNumber evidence="1">1.2.1.84</ecNumber>
    </recommendedName>
</protein>
<reference evidence="3 4" key="1">
    <citation type="submission" date="2019-01" db="EMBL/GenBank/DDBJ databases">
        <authorList>
            <person name="Sayadi A."/>
        </authorList>
    </citation>
    <scope>NUCLEOTIDE SEQUENCE [LARGE SCALE GENOMIC DNA]</scope>
</reference>
<dbReference type="SUPFAM" id="SSF51735">
    <property type="entry name" value="NAD(P)-binding Rossmann-fold domains"/>
    <property type="match status" value="1"/>
</dbReference>
<gene>
    <name evidence="3" type="ORF">CALMAC_LOCUS18659</name>
</gene>
<comment type="function">
    <text evidence="1">Catalyzes the reduction of fatty acyl-CoA to fatty alcohols.</text>
</comment>